<name>A0ABN8LKN9_9CNID</name>
<dbReference type="InterPro" id="IPR035940">
    <property type="entry name" value="CAP_sf"/>
</dbReference>
<dbReference type="PROSITE" id="PS01009">
    <property type="entry name" value="CRISP_1"/>
    <property type="match status" value="1"/>
</dbReference>
<dbReference type="Gene3D" id="3.40.33.10">
    <property type="entry name" value="CAP"/>
    <property type="match status" value="1"/>
</dbReference>
<feature type="non-terminal residue" evidence="2">
    <location>
        <position position="1"/>
    </location>
</feature>
<dbReference type="InterPro" id="IPR001283">
    <property type="entry name" value="CRISP-related"/>
</dbReference>
<dbReference type="InterPro" id="IPR034113">
    <property type="entry name" value="SCP_GAPR1-like"/>
</dbReference>
<feature type="domain" description="SCP" evidence="1">
    <location>
        <begin position="81"/>
        <end position="222"/>
    </location>
</feature>
<reference evidence="2 3" key="1">
    <citation type="submission" date="2022-05" db="EMBL/GenBank/DDBJ databases">
        <authorList>
            <consortium name="Genoscope - CEA"/>
            <person name="William W."/>
        </authorList>
    </citation>
    <scope>NUCLEOTIDE SEQUENCE [LARGE SCALE GENOMIC DNA]</scope>
</reference>
<dbReference type="SUPFAM" id="SSF55797">
    <property type="entry name" value="PR-1-like"/>
    <property type="match status" value="1"/>
</dbReference>
<proteinExistence type="predicted"/>
<dbReference type="PANTHER" id="PTHR10334">
    <property type="entry name" value="CYSTEINE-RICH SECRETORY PROTEIN-RELATED"/>
    <property type="match status" value="1"/>
</dbReference>
<comment type="caution">
    <text evidence="2">The sequence shown here is derived from an EMBL/GenBank/DDBJ whole genome shotgun (WGS) entry which is preliminary data.</text>
</comment>
<evidence type="ECO:0000313" key="2">
    <source>
        <dbReference type="EMBL" id="CAH3016002.1"/>
    </source>
</evidence>
<accession>A0ABN8LKN9</accession>
<sequence>VSDSSGTFTIDSNGVKGQGTYTVINGVVDISIGLKLETGTTSCGPNDGVSTLTASLPSPTPIARETAQMAPEIILTPYDKQFVDDMVTVHNKLRSVHFSPPIQSNDEMSLEAKKLALSLASEKDLRHSLPSERPNQGESLAMGCTTASGPGISATEAIKKWYDEACCDDFSNHAFQNLSGHFTQLVWKATEEIGVGRAFGSKWGMNCTFIVARYRPKGNIDSETAFKDNVEQGTFDPAVYNCSNVNCPNKVTDYSQNNQVPGSNQQHYGLSDKFSASPLHRYRNLYYKNAKDLGGGLRDQVLNGYPKMTGIKSNSLLSRYQVYKMKNEDESLPQFFSNDLSENDLKAMEKFYRGKIPHNPISMQEHDKVVWFLL</sequence>
<protein>
    <recommendedName>
        <fullName evidence="1">SCP domain-containing protein</fullName>
    </recommendedName>
</protein>
<dbReference type="SMART" id="SM00198">
    <property type="entry name" value="SCP"/>
    <property type="match status" value="1"/>
</dbReference>
<dbReference type="InterPro" id="IPR014044">
    <property type="entry name" value="CAP_dom"/>
</dbReference>
<gene>
    <name evidence="2" type="ORF">PEVE_00024635</name>
</gene>
<keyword evidence="3" id="KW-1185">Reference proteome</keyword>
<evidence type="ECO:0000313" key="3">
    <source>
        <dbReference type="Proteomes" id="UP001159427"/>
    </source>
</evidence>
<dbReference type="EMBL" id="CALNXI010000033">
    <property type="protein sequence ID" value="CAH3016002.1"/>
    <property type="molecule type" value="Genomic_DNA"/>
</dbReference>
<dbReference type="Pfam" id="PF00188">
    <property type="entry name" value="CAP"/>
    <property type="match status" value="1"/>
</dbReference>
<organism evidence="2 3">
    <name type="scientific">Porites evermanni</name>
    <dbReference type="NCBI Taxonomy" id="104178"/>
    <lineage>
        <taxon>Eukaryota</taxon>
        <taxon>Metazoa</taxon>
        <taxon>Cnidaria</taxon>
        <taxon>Anthozoa</taxon>
        <taxon>Hexacorallia</taxon>
        <taxon>Scleractinia</taxon>
        <taxon>Fungiina</taxon>
        <taxon>Poritidae</taxon>
        <taxon>Porites</taxon>
    </lineage>
</organism>
<evidence type="ECO:0000259" key="1">
    <source>
        <dbReference type="SMART" id="SM00198"/>
    </source>
</evidence>
<dbReference type="InterPro" id="IPR018244">
    <property type="entry name" value="Allrgn_V5/Tpx1_CS"/>
</dbReference>
<dbReference type="Proteomes" id="UP001159427">
    <property type="component" value="Unassembled WGS sequence"/>
</dbReference>
<dbReference type="CDD" id="cd05382">
    <property type="entry name" value="CAP_GAPR1-like"/>
    <property type="match status" value="1"/>
</dbReference>